<dbReference type="EnsemblPlants" id="ORUFI04G11780.1">
    <property type="protein sequence ID" value="ORUFI04G11780.1"/>
    <property type="gene ID" value="ORUFI04G11780"/>
</dbReference>
<organism evidence="1 2">
    <name type="scientific">Oryza rufipogon</name>
    <name type="common">Brownbeard rice</name>
    <name type="synonym">Asian wild rice</name>
    <dbReference type="NCBI Taxonomy" id="4529"/>
    <lineage>
        <taxon>Eukaryota</taxon>
        <taxon>Viridiplantae</taxon>
        <taxon>Streptophyta</taxon>
        <taxon>Embryophyta</taxon>
        <taxon>Tracheophyta</taxon>
        <taxon>Spermatophyta</taxon>
        <taxon>Magnoliopsida</taxon>
        <taxon>Liliopsida</taxon>
        <taxon>Poales</taxon>
        <taxon>Poaceae</taxon>
        <taxon>BOP clade</taxon>
        <taxon>Oryzoideae</taxon>
        <taxon>Oryzeae</taxon>
        <taxon>Oryzinae</taxon>
        <taxon>Oryza</taxon>
    </lineage>
</organism>
<sequence>MVEDWWHIISHSASCPRKTLKSLQRASMPAIIIAKIKEEARTWIAAGAAKLTKIIPTGE</sequence>
<reference evidence="2" key="1">
    <citation type="submission" date="2013-06" db="EMBL/GenBank/DDBJ databases">
        <authorList>
            <person name="Zhao Q."/>
        </authorList>
    </citation>
    <scope>NUCLEOTIDE SEQUENCE</scope>
    <source>
        <strain evidence="2">cv. W1943</strain>
    </source>
</reference>
<evidence type="ECO:0000313" key="1">
    <source>
        <dbReference type="EnsemblPlants" id="ORUFI04G11780.1"/>
    </source>
</evidence>
<keyword evidence="2" id="KW-1185">Reference proteome</keyword>
<dbReference type="AlphaFoldDB" id="A0A0E0P8C6"/>
<accession>A0A0E0P8C6</accession>
<protein>
    <submittedName>
        <fullName evidence="1">Uncharacterized protein</fullName>
    </submittedName>
</protein>
<name>A0A0E0P8C6_ORYRU</name>
<dbReference type="Gramene" id="ORUFI04G11780.1">
    <property type="protein sequence ID" value="ORUFI04G11780.1"/>
    <property type="gene ID" value="ORUFI04G11780"/>
</dbReference>
<dbReference type="Proteomes" id="UP000008022">
    <property type="component" value="Unassembled WGS sequence"/>
</dbReference>
<reference evidence="1" key="2">
    <citation type="submission" date="2015-06" db="UniProtKB">
        <authorList>
            <consortium name="EnsemblPlants"/>
        </authorList>
    </citation>
    <scope>IDENTIFICATION</scope>
</reference>
<proteinExistence type="predicted"/>
<dbReference type="HOGENOM" id="CLU_2965041_0_0_1"/>
<evidence type="ECO:0000313" key="2">
    <source>
        <dbReference type="Proteomes" id="UP000008022"/>
    </source>
</evidence>